<evidence type="ECO:0000256" key="8">
    <source>
        <dbReference type="ARBA" id="ARBA00023264"/>
    </source>
</evidence>
<dbReference type="InterPro" id="IPR001206">
    <property type="entry name" value="Diacylglycerol_kinase_cat_dom"/>
</dbReference>
<dbReference type="EMBL" id="BAABFR010000078">
    <property type="protein sequence ID" value="GAA4400261.1"/>
    <property type="molecule type" value="Genomic_DNA"/>
</dbReference>
<evidence type="ECO:0000313" key="10">
    <source>
        <dbReference type="EMBL" id="GAA4400261.1"/>
    </source>
</evidence>
<keyword evidence="4" id="KW-0547">Nucleotide-binding</keyword>
<dbReference type="PANTHER" id="PTHR12358">
    <property type="entry name" value="SPHINGOSINE KINASE"/>
    <property type="match status" value="1"/>
</dbReference>
<dbReference type="PANTHER" id="PTHR12358:SF106">
    <property type="entry name" value="LIPID KINASE YEGS"/>
    <property type="match status" value="1"/>
</dbReference>
<protein>
    <submittedName>
        <fullName evidence="10">Diacylglycerol kinase family protein</fullName>
    </submittedName>
</protein>
<evidence type="ECO:0000313" key="11">
    <source>
        <dbReference type="Proteomes" id="UP001500635"/>
    </source>
</evidence>
<organism evidence="10 11">
    <name type="scientific">Tsukamurella soli</name>
    <dbReference type="NCBI Taxonomy" id="644556"/>
    <lineage>
        <taxon>Bacteria</taxon>
        <taxon>Bacillati</taxon>
        <taxon>Actinomycetota</taxon>
        <taxon>Actinomycetes</taxon>
        <taxon>Mycobacteriales</taxon>
        <taxon>Tsukamurellaceae</taxon>
        <taxon>Tsukamurella</taxon>
    </lineage>
</organism>
<keyword evidence="7" id="KW-0444">Lipid biosynthesis</keyword>
<evidence type="ECO:0000256" key="6">
    <source>
        <dbReference type="ARBA" id="ARBA00022840"/>
    </source>
</evidence>
<comment type="caution">
    <text evidence="10">The sequence shown here is derived from an EMBL/GenBank/DDBJ whole genome shotgun (WGS) entry which is preliminary data.</text>
</comment>
<sequence>MMQVVAIANPISGGGAARRRWPALEAALTARGIDARVVWSTGAADAAARAAEAASDGAVVVAVGGDGQIRDVAAGVMTVPGGVLGIAPAGRGNDLARHLRLPEEPGAVADVLRGGRRRTIDTVDVGGTTVLGNVYAGIDSEATEVINRMRPLGTAAYRVAPVVAALRWRPARFTVTVDGAAETLLAHMVVVANSGDYGHGLRMVPSADVGDGRLDVLIVRGDRSKYRLANLMSQAETGAHIGRPEVLVRSGGSVTVAADRAVPVHADGDYLMELPFTADVRPRTLTVLVP</sequence>
<keyword evidence="3" id="KW-0808">Transferase</keyword>
<keyword evidence="7" id="KW-0443">Lipid metabolism</keyword>
<evidence type="ECO:0000256" key="5">
    <source>
        <dbReference type="ARBA" id="ARBA00022777"/>
    </source>
</evidence>
<evidence type="ECO:0000256" key="1">
    <source>
        <dbReference type="ARBA" id="ARBA00001946"/>
    </source>
</evidence>
<dbReference type="Proteomes" id="UP001500635">
    <property type="component" value="Unassembled WGS sequence"/>
</dbReference>
<dbReference type="Gene3D" id="3.40.50.10330">
    <property type="entry name" value="Probable inorganic polyphosphate/atp-NAD kinase, domain 1"/>
    <property type="match status" value="1"/>
</dbReference>
<comment type="cofactor">
    <cofactor evidence="1">
        <name>Mg(2+)</name>
        <dbReference type="ChEBI" id="CHEBI:18420"/>
    </cofactor>
</comment>
<accession>A0ABP8K4P0</accession>
<evidence type="ECO:0000256" key="2">
    <source>
        <dbReference type="ARBA" id="ARBA00005983"/>
    </source>
</evidence>
<dbReference type="Pfam" id="PF19279">
    <property type="entry name" value="YegS_C"/>
    <property type="match status" value="1"/>
</dbReference>
<keyword evidence="6" id="KW-0067">ATP-binding</keyword>
<dbReference type="PROSITE" id="PS50146">
    <property type="entry name" value="DAGK"/>
    <property type="match status" value="1"/>
</dbReference>
<dbReference type="GO" id="GO:0016301">
    <property type="term" value="F:kinase activity"/>
    <property type="evidence" value="ECO:0007669"/>
    <property type="project" value="UniProtKB-KW"/>
</dbReference>
<dbReference type="InterPro" id="IPR045540">
    <property type="entry name" value="YegS/DAGK_C"/>
</dbReference>
<dbReference type="SUPFAM" id="SSF111331">
    <property type="entry name" value="NAD kinase/diacylglycerol kinase-like"/>
    <property type="match status" value="1"/>
</dbReference>
<name>A0ABP8K4P0_9ACTN</name>
<dbReference type="InterPro" id="IPR017438">
    <property type="entry name" value="ATP-NAD_kinase_N"/>
</dbReference>
<keyword evidence="7" id="KW-0594">Phospholipid biosynthesis</keyword>
<dbReference type="InterPro" id="IPR050187">
    <property type="entry name" value="Lipid_Phosphate_FormReg"/>
</dbReference>
<keyword evidence="11" id="KW-1185">Reference proteome</keyword>
<evidence type="ECO:0000256" key="3">
    <source>
        <dbReference type="ARBA" id="ARBA00022679"/>
    </source>
</evidence>
<feature type="domain" description="DAGKc" evidence="9">
    <location>
        <begin position="1"/>
        <end position="129"/>
    </location>
</feature>
<evidence type="ECO:0000256" key="4">
    <source>
        <dbReference type="ARBA" id="ARBA00022741"/>
    </source>
</evidence>
<gene>
    <name evidence="10" type="ORF">GCM10023147_38750</name>
</gene>
<keyword evidence="5 10" id="KW-0418">Kinase</keyword>
<keyword evidence="8" id="KW-1208">Phospholipid metabolism</keyword>
<dbReference type="Pfam" id="PF00781">
    <property type="entry name" value="DAGK_cat"/>
    <property type="match status" value="1"/>
</dbReference>
<proteinExistence type="inferred from homology"/>
<evidence type="ECO:0000259" key="9">
    <source>
        <dbReference type="PROSITE" id="PS50146"/>
    </source>
</evidence>
<comment type="similarity">
    <text evidence="2">Belongs to the diacylglycerol/lipid kinase family.</text>
</comment>
<evidence type="ECO:0000256" key="7">
    <source>
        <dbReference type="ARBA" id="ARBA00023209"/>
    </source>
</evidence>
<reference evidence="11" key="1">
    <citation type="journal article" date="2019" name="Int. J. Syst. Evol. Microbiol.">
        <title>The Global Catalogue of Microorganisms (GCM) 10K type strain sequencing project: providing services to taxonomists for standard genome sequencing and annotation.</title>
        <authorList>
            <consortium name="The Broad Institute Genomics Platform"/>
            <consortium name="The Broad Institute Genome Sequencing Center for Infectious Disease"/>
            <person name="Wu L."/>
            <person name="Ma J."/>
        </authorList>
    </citation>
    <scope>NUCLEOTIDE SEQUENCE [LARGE SCALE GENOMIC DNA]</scope>
    <source>
        <strain evidence="11">JCM 17688</strain>
    </source>
</reference>
<dbReference type="Gene3D" id="2.60.200.40">
    <property type="match status" value="1"/>
</dbReference>
<dbReference type="InterPro" id="IPR016064">
    <property type="entry name" value="NAD/diacylglycerol_kinase_sf"/>
</dbReference>